<evidence type="ECO:0000256" key="2">
    <source>
        <dbReference type="ARBA" id="ARBA00022692"/>
    </source>
</evidence>
<sequence>MSNDPVSLRRVLAALAFFCASSLGAIFVNKACLTHFNFNYPSSLMVLQGALTILLLSLLSNLAPSLVTITTLKPSDYHRLLPSSLFFVANVTVGLSALSRVNIPMFSAFRRLTVLFVMAAEYFMLHKTHRRSVVLSVFVLTFGAFVSALGDVTFTLTGYALVFLNNALTAAYLASIKRVMRDLQLDPTSLLYYTNIMGFPIILAIALFTGDLQTAIMQYHSDSKLRASPAFLVALSFVAVSAFCVNLSTSICTHVTSPLTTSVAGQVKNVLQSLLGFFSWGYVPTPLNVVGLLIALAGQISFAIFKHADSKALKLSTSTEPLTDSNRPADDTKMAFISSPNKVNARPTAQTDSNS</sequence>
<dbReference type="PANTHER" id="PTHR11132">
    <property type="entry name" value="SOLUTE CARRIER FAMILY 35"/>
    <property type="match status" value="1"/>
</dbReference>
<dbReference type="Pfam" id="PF03151">
    <property type="entry name" value="TPT"/>
    <property type="match status" value="1"/>
</dbReference>
<evidence type="ECO:0000256" key="1">
    <source>
        <dbReference type="ARBA" id="ARBA00004141"/>
    </source>
</evidence>
<evidence type="ECO:0000256" key="3">
    <source>
        <dbReference type="ARBA" id="ARBA00022989"/>
    </source>
</evidence>
<dbReference type="InterPro" id="IPR004853">
    <property type="entry name" value="Sugar_P_trans_dom"/>
</dbReference>
<feature type="transmembrane region" description="Helical" evidence="6">
    <location>
        <begin position="132"/>
        <end position="150"/>
    </location>
</feature>
<protein>
    <submittedName>
        <fullName evidence="8">UDP-glucuronic acid/UDP-N-acetylgalactosamine transporter</fullName>
    </submittedName>
</protein>
<feature type="compositionally biased region" description="Polar residues" evidence="5">
    <location>
        <begin position="316"/>
        <end position="326"/>
    </location>
</feature>
<dbReference type="Proteomes" id="UP000247409">
    <property type="component" value="Unassembled WGS sequence"/>
</dbReference>
<feature type="transmembrane region" description="Helical" evidence="6">
    <location>
        <begin position="230"/>
        <end position="251"/>
    </location>
</feature>
<name>A0A2V3IEV8_9FLOR</name>
<organism evidence="8 9">
    <name type="scientific">Gracilariopsis chorda</name>
    <dbReference type="NCBI Taxonomy" id="448386"/>
    <lineage>
        <taxon>Eukaryota</taxon>
        <taxon>Rhodophyta</taxon>
        <taxon>Florideophyceae</taxon>
        <taxon>Rhodymeniophycidae</taxon>
        <taxon>Gracilariales</taxon>
        <taxon>Gracilariaceae</taxon>
        <taxon>Gracilariopsis</taxon>
    </lineage>
</organism>
<feature type="compositionally biased region" description="Polar residues" evidence="5">
    <location>
        <begin position="338"/>
        <end position="355"/>
    </location>
</feature>
<dbReference type="OrthoDB" id="417037at2759"/>
<feature type="transmembrane region" description="Helical" evidence="6">
    <location>
        <begin position="80"/>
        <end position="99"/>
    </location>
</feature>
<evidence type="ECO:0000313" key="8">
    <source>
        <dbReference type="EMBL" id="PXF40581.1"/>
    </source>
</evidence>
<feature type="transmembrane region" description="Helical" evidence="6">
    <location>
        <begin position="105"/>
        <end position="125"/>
    </location>
</feature>
<keyword evidence="4 6" id="KW-0472">Membrane</keyword>
<keyword evidence="3 6" id="KW-1133">Transmembrane helix</keyword>
<feature type="domain" description="Sugar phosphate transporter" evidence="7">
    <location>
        <begin position="18"/>
        <end position="299"/>
    </location>
</feature>
<keyword evidence="9" id="KW-1185">Reference proteome</keyword>
<feature type="transmembrane region" description="Helical" evidence="6">
    <location>
        <begin position="156"/>
        <end position="174"/>
    </location>
</feature>
<gene>
    <name evidence="8" type="ORF">BWQ96_09685</name>
</gene>
<feature type="transmembrane region" description="Helical" evidence="6">
    <location>
        <begin position="190"/>
        <end position="210"/>
    </location>
</feature>
<dbReference type="GO" id="GO:0016020">
    <property type="term" value="C:membrane"/>
    <property type="evidence" value="ECO:0007669"/>
    <property type="project" value="UniProtKB-SubCell"/>
</dbReference>
<dbReference type="EMBL" id="NBIV01000280">
    <property type="protein sequence ID" value="PXF40581.1"/>
    <property type="molecule type" value="Genomic_DNA"/>
</dbReference>
<accession>A0A2V3IEV8</accession>
<keyword evidence="2 6" id="KW-0812">Transmembrane</keyword>
<dbReference type="AlphaFoldDB" id="A0A2V3IEV8"/>
<dbReference type="InterPro" id="IPR050186">
    <property type="entry name" value="TPT_transporter"/>
</dbReference>
<evidence type="ECO:0000256" key="6">
    <source>
        <dbReference type="SAM" id="Phobius"/>
    </source>
</evidence>
<evidence type="ECO:0000313" key="9">
    <source>
        <dbReference type="Proteomes" id="UP000247409"/>
    </source>
</evidence>
<feature type="region of interest" description="Disordered" evidence="5">
    <location>
        <begin position="316"/>
        <end position="355"/>
    </location>
</feature>
<evidence type="ECO:0000256" key="4">
    <source>
        <dbReference type="ARBA" id="ARBA00023136"/>
    </source>
</evidence>
<comment type="caution">
    <text evidence="8">The sequence shown here is derived from an EMBL/GenBank/DDBJ whole genome shotgun (WGS) entry which is preliminary data.</text>
</comment>
<feature type="transmembrane region" description="Helical" evidence="6">
    <location>
        <begin position="40"/>
        <end position="59"/>
    </location>
</feature>
<comment type="subcellular location">
    <subcellularLocation>
        <location evidence="1">Membrane</location>
        <topology evidence="1">Multi-pass membrane protein</topology>
    </subcellularLocation>
</comment>
<proteinExistence type="predicted"/>
<evidence type="ECO:0000256" key="5">
    <source>
        <dbReference type="SAM" id="MobiDB-lite"/>
    </source>
</evidence>
<reference evidence="8 9" key="1">
    <citation type="journal article" date="2018" name="Mol. Biol. Evol.">
        <title>Analysis of the draft genome of the red seaweed Gracilariopsis chorda provides insights into genome size evolution in Rhodophyta.</title>
        <authorList>
            <person name="Lee J."/>
            <person name="Yang E.C."/>
            <person name="Graf L."/>
            <person name="Yang J.H."/>
            <person name="Qiu H."/>
            <person name="Zel Zion U."/>
            <person name="Chan C.X."/>
            <person name="Stephens T.G."/>
            <person name="Weber A.P.M."/>
            <person name="Boo G.H."/>
            <person name="Boo S.M."/>
            <person name="Kim K.M."/>
            <person name="Shin Y."/>
            <person name="Jung M."/>
            <person name="Lee S.J."/>
            <person name="Yim H.S."/>
            <person name="Lee J.H."/>
            <person name="Bhattacharya D."/>
            <person name="Yoon H.S."/>
        </authorList>
    </citation>
    <scope>NUCLEOTIDE SEQUENCE [LARGE SCALE GENOMIC DNA]</scope>
    <source>
        <strain evidence="8 9">SKKU-2015</strain>
        <tissue evidence="8">Whole body</tissue>
    </source>
</reference>
<evidence type="ECO:0000259" key="7">
    <source>
        <dbReference type="Pfam" id="PF03151"/>
    </source>
</evidence>